<name>A0A428NQZ2_9HYPO</name>
<dbReference type="EMBL" id="NKCI01000332">
    <property type="protein sequence ID" value="RSL43216.1"/>
    <property type="molecule type" value="Genomic_DNA"/>
</dbReference>
<evidence type="ECO:0000313" key="2">
    <source>
        <dbReference type="Proteomes" id="UP000288168"/>
    </source>
</evidence>
<dbReference type="Proteomes" id="UP000288168">
    <property type="component" value="Unassembled WGS sequence"/>
</dbReference>
<gene>
    <name evidence="1" type="ORF">CEP54_015170</name>
</gene>
<evidence type="ECO:0000313" key="1">
    <source>
        <dbReference type="EMBL" id="RSL43216.1"/>
    </source>
</evidence>
<accession>A0A428NQZ2</accession>
<comment type="caution">
    <text evidence="1">The sequence shown here is derived from an EMBL/GenBank/DDBJ whole genome shotgun (WGS) entry which is preliminary data.</text>
</comment>
<organism evidence="1 2">
    <name type="scientific">Fusarium duplospermum</name>
    <dbReference type="NCBI Taxonomy" id="1325734"/>
    <lineage>
        <taxon>Eukaryota</taxon>
        <taxon>Fungi</taxon>
        <taxon>Dikarya</taxon>
        <taxon>Ascomycota</taxon>
        <taxon>Pezizomycotina</taxon>
        <taxon>Sordariomycetes</taxon>
        <taxon>Hypocreomycetidae</taxon>
        <taxon>Hypocreales</taxon>
        <taxon>Nectriaceae</taxon>
        <taxon>Fusarium</taxon>
        <taxon>Fusarium solani species complex</taxon>
    </lineage>
</organism>
<keyword evidence="2" id="KW-1185">Reference proteome</keyword>
<sequence length="137" mass="15438">MSMDIQISARRTEYELCPRELIQVQLSCHEDEFCVTNSYSGASRSDESEMIPGSGDLLALSIQGSSLRRDILRLSRQLALTTVTDSLGAMQPGQVELIVDEMRLALEQVAIRPDYSFTNLNAYARSRWLLRFVLGHL</sequence>
<proteinExistence type="predicted"/>
<dbReference type="AlphaFoldDB" id="A0A428NQZ2"/>
<protein>
    <submittedName>
        <fullName evidence="1">Uncharacterized protein</fullName>
    </submittedName>
</protein>
<reference evidence="1 2" key="1">
    <citation type="submission" date="2017-06" db="EMBL/GenBank/DDBJ databases">
        <title>Comparative genomic analysis of Ambrosia Fusariam Clade fungi.</title>
        <authorList>
            <person name="Stajich J.E."/>
            <person name="Carrillo J."/>
            <person name="Kijimoto T."/>
            <person name="Eskalen A."/>
            <person name="O'Donnell K."/>
            <person name="Kasson M."/>
        </authorList>
    </citation>
    <scope>NUCLEOTIDE SEQUENCE [LARGE SCALE GENOMIC DNA]</scope>
    <source>
        <strain evidence="1 2">NRRL62584</strain>
    </source>
</reference>